<feature type="non-terminal residue" evidence="2">
    <location>
        <position position="84"/>
    </location>
</feature>
<evidence type="ECO:0000256" key="1">
    <source>
        <dbReference type="SAM" id="SignalP"/>
    </source>
</evidence>
<name>A0A023EXL4_TRIIF</name>
<protein>
    <submittedName>
        <fullName evidence="2">Putative secreted protein</fullName>
    </submittedName>
</protein>
<reference evidence="2" key="1">
    <citation type="journal article" date="2014" name="PLoS Negl. Trop. Dis.">
        <title>An updated insight into the Sialotranscriptome of Triatoma infestans: developmental stage and geographic variations.</title>
        <authorList>
            <person name="Schwarz A."/>
            <person name="Medrano-Mercado N."/>
            <person name="Schaub G.A."/>
            <person name="Struchiner C.J."/>
            <person name="Bargues M.D."/>
            <person name="Levy M.Z."/>
            <person name="Ribeiro J.M."/>
        </authorList>
    </citation>
    <scope>NUCLEOTIDE SEQUENCE</scope>
    <source>
        <strain evidence="2">Chile</strain>
        <tissue evidence="2">Salivary glands</tissue>
    </source>
</reference>
<dbReference type="EMBL" id="GBBI01005016">
    <property type="protein sequence ID" value="JAC13696.1"/>
    <property type="molecule type" value="mRNA"/>
</dbReference>
<accession>A0A023EXL4</accession>
<organism evidence="2">
    <name type="scientific">Triatoma infestans</name>
    <name type="common">Assassin bug</name>
    <dbReference type="NCBI Taxonomy" id="30076"/>
    <lineage>
        <taxon>Eukaryota</taxon>
        <taxon>Metazoa</taxon>
        <taxon>Ecdysozoa</taxon>
        <taxon>Arthropoda</taxon>
        <taxon>Hexapoda</taxon>
        <taxon>Insecta</taxon>
        <taxon>Pterygota</taxon>
        <taxon>Neoptera</taxon>
        <taxon>Paraneoptera</taxon>
        <taxon>Hemiptera</taxon>
        <taxon>Heteroptera</taxon>
        <taxon>Panheteroptera</taxon>
        <taxon>Cimicomorpha</taxon>
        <taxon>Reduviidae</taxon>
        <taxon>Triatominae</taxon>
        <taxon>Triatoma</taxon>
    </lineage>
</organism>
<keyword evidence="1" id="KW-0732">Signal</keyword>
<proteinExistence type="evidence at transcript level"/>
<evidence type="ECO:0000313" key="2">
    <source>
        <dbReference type="EMBL" id="JAC13696.1"/>
    </source>
</evidence>
<feature type="chain" id="PRO_5001514496" evidence="1">
    <location>
        <begin position="19"/>
        <end position="84"/>
    </location>
</feature>
<dbReference type="AlphaFoldDB" id="A0A023EXL4"/>
<sequence>MPNVYYLFAILYFLYLRAVKFLPSTVNVDVAILTENCQTTFFYGNYFNSKKIVDFQTKVSFYTVTFPVNRIFSNLEIWNSCHAS</sequence>
<feature type="signal peptide" evidence="1">
    <location>
        <begin position="1"/>
        <end position="18"/>
    </location>
</feature>